<evidence type="ECO:0000259" key="1">
    <source>
        <dbReference type="PROSITE" id="PS51208"/>
    </source>
</evidence>
<dbReference type="Gene3D" id="2.40.128.130">
    <property type="entry name" value="Autotransporter beta-domain"/>
    <property type="match status" value="1"/>
</dbReference>
<dbReference type="InterPro" id="IPR036709">
    <property type="entry name" value="Autotransporte_beta_dom_sf"/>
</dbReference>
<dbReference type="GO" id="GO:0019867">
    <property type="term" value="C:outer membrane"/>
    <property type="evidence" value="ECO:0007669"/>
    <property type="project" value="InterPro"/>
</dbReference>
<dbReference type="InterPro" id="IPR012332">
    <property type="entry name" value="Autotransporter_pectin_lyase_C"/>
</dbReference>
<dbReference type="NCBIfam" id="TIGR01414">
    <property type="entry name" value="autotrans_barl"/>
    <property type="match status" value="1"/>
</dbReference>
<reference evidence="2 3" key="1">
    <citation type="journal article" date="2013" name="Genome Announc.">
        <title>Complete Genome Sequence of Wohlfahrtiimonas chitiniclastica Strain SH04, Isolated from Chrysomya megacephala Collected from Pudong International Airport in China.</title>
        <authorList>
            <person name="Cao X.M."/>
            <person name="Chen T."/>
            <person name="Xu L.Z."/>
            <person name="Yao L.S."/>
            <person name="Qi J."/>
            <person name="Zhang X.L."/>
            <person name="Yan Q.L."/>
            <person name="Deng Y.H."/>
            <person name="Guo T.Y."/>
            <person name="Wang J."/>
            <person name="Hu K.X."/>
            <person name="Xu B.L."/>
        </authorList>
    </citation>
    <scope>NUCLEOTIDE SEQUENCE [LARGE SCALE GENOMIC DNA]</scope>
    <source>
        <strain evidence="2 3">SH04</strain>
    </source>
</reference>
<dbReference type="PATRIC" id="fig|1261130.3.peg.691"/>
<organism evidence="2 3">
    <name type="scientific">Wohlfahrtiimonas chitiniclastica SH04</name>
    <dbReference type="NCBI Taxonomy" id="1261130"/>
    <lineage>
        <taxon>Bacteria</taxon>
        <taxon>Pseudomonadati</taxon>
        <taxon>Pseudomonadota</taxon>
        <taxon>Gammaproteobacteria</taxon>
        <taxon>Cardiobacteriales</taxon>
        <taxon>Ignatzschineriaceae</taxon>
        <taxon>Wohlfahrtiimonas</taxon>
    </lineage>
</organism>
<dbReference type="InterPro" id="IPR011050">
    <property type="entry name" value="Pectin_lyase_fold/virulence"/>
</dbReference>
<dbReference type="HOGENOM" id="CLU_227139_0_0_6"/>
<gene>
    <name evidence="2" type="ORF">F387_01210</name>
</gene>
<accession>L8Y0L5</accession>
<dbReference type="InterPro" id="IPR006315">
    <property type="entry name" value="OM_autotransptr_brl_dom"/>
</dbReference>
<dbReference type="Gene3D" id="2.160.20.20">
    <property type="match status" value="1"/>
</dbReference>
<name>L8Y0L5_9GAMM</name>
<dbReference type="PROSITE" id="PS51208">
    <property type="entry name" value="AUTOTRANSPORTER"/>
    <property type="match status" value="1"/>
</dbReference>
<keyword evidence="3" id="KW-1185">Reference proteome</keyword>
<dbReference type="SUPFAM" id="SSF51126">
    <property type="entry name" value="Pectin lyase-like"/>
    <property type="match status" value="3"/>
</dbReference>
<dbReference type="Pfam" id="PF03797">
    <property type="entry name" value="Autotransporter"/>
    <property type="match status" value="1"/>
</dbReference>
<protein>
    <recommendedName>
        <fullName evidence="1">Autotransporter domain-containing protein</fullName>
    </recommendedName>
</protein>
<evidence type="ECO:0000313" key="3">
    <source>
        <dbReference type="Proteomes" id="UP000011617"/>
    </source>
</evidence>
<sequence>KNTVDKHVTDASAGQVDQTTSFLDQQEGFVGETLVSGKVVTKDNAGNPIDDFEAIFLRDRDGKIIEAKDVGQSTIEIQNGAGEAYYGFNGLRTDDKGIHLNYGLDEIQAYDGKVVTVKSDQSNVTTNSRDLRVELVGKGGFTFTGDQGITLSGNPNTYTGNTIIDDTVITAGMDNVFGQQGDLTLKGQSTFDLAGMKQSVDNLQLGQQGVIDLNQGELTLAQNSASVIEGTLEGNGQSKLNINAGEVRVESSNAGLNATVTLGQNATVNLANTDGLGKGTLAMGQGKNTVNINKGGAFANTLTGDQSNTVNVTQGDVALMADNSGFAGGIQIAQGTGVSATDVKNVGTGVLTVDGELNLANTVKGTLANALTGKGHINLAGSDLTGTGEHDGFTGVMNLDQANWRVVKAQGDQNINYALSGNGTMTVGTAGDIHLNNDTQNQDFTGTFNVQSGHLLLDTKAGYALKEASVNLLPAAKGTVENDLTVGQLSLDNSTLSVTYDPLKNNFNLITATDGIVLTGDNKIEIKDKSLLGHFAAHQNANTDTLLDQQNNITLGELFAAGQTSGHKEGLTLVDAAGDVVSNVNAVKQAIIGQETHGDAFYDYSRLVADDVGIHAGYGLTTLSAHQDQTVIIDSTGTKESNMFVLLTGEGGFTFTGQPAITVSNQKNDYAGDSIFNDATVTASADHVFGDKGALILNGQSTVNLNGHAQTAEALTVSGGSTFALGKGALTLTGDQKNEITGHLTGEAGSSVTVEQGSVTVGSSNADLAADISLGKAVNADLTTAAGLGKGQLVLKGGNTVNVNGGGTLANAITGDQTTALNLNQGDTTLTGDNSALSGQITIAKTATANVTAMNNLGSGALGVDGHLTFNDNVNGDLNNGITGAGQITLTDNQINVKGEHSGFTGTLTTGDEATWNVSSDAPYDVNYALSGTGTISVDAKGDIALKNVGAKDFTGNFTVKGGNAQLDQTAFDVLNHASLNLTGGAATVTVDGQHVDNLVIHEGTLSLDPKDPNASNHLKVTDTITLIGDKNAIVVDKNTVDKHVTDASAGQVDQTTSFLDQQEGFVGETLVFGKVVTKDNTGNPIDDFEAIFLRDRDGKIIESKDVGQSTIEIQNGAGEAYYGFNGLRTDDKGIHLNYGLDEIQAYDGKVVTVKSDQSNVTTNSRDLRVELVGKGGFTFTGDQGITLSGNPNTYTGNTIIDDTVITAGMDNVFGQQGDLTLKGQSTFDLAGMKQSVDALNVDQLSVVDLNGGHLTLTKDENSTIEGELFGRKDSQLTIDHGKVAINASNGSLDAAVTLNNQSAVTLAKVDGLGQGNVTLNDESALTLKGAGDLNNTIAGKGTLNIAADGVTLHKDNSDFTGTLKVMDQGTANVAALNSLGTATVDVAGTLNINDGVKGDLNNVISGAGTIALGKGSDLNVKGEHGALTGTVTLADQSAWNITTDAPYDLNYALSGTGAVSVDASGTLTLKNAGAKDFTGEFAVKGGELALDQTGFDVLTNASVSLVGGDASLQLDDQSLKNLTFNQGSMTLQTKDTNDRVNHLNVTGLVTLEGQDNSLRVDPTKLEKTEFDQKVDTSLSFLDQQEGFIGETLIKGQVVKQGDAQIHLADLQGQRVDNDAVAQSAVTIQEGAGQAFYGFNGLRTDDQGIHLNYGLSMIEAYQGKNVAVLSSTTNVTTESRNLSAELIGQGDFTFKGNLGIEVSNGKNSYTGNTVIDGATVTAGADHVFGEKGALNLVNQGQFYLNGQAQTVDQLMIDEGARLELNAGIFTLNDQQTSDIKGALLGDQAATLNIAKGTVNVESINKEFAATVNVDDASVNLNQTQGLGHGQLNLTDKAVVNIAGQGDLLNTIAGSGNINVTPTGQVVVKGQHDAFNGTVSVADQGSWNIQTDAPYDVNYALSGAGTVSVDANGAITLKNVGAKDFTGEFAVKGGNALLDQTAFDVLDQAHVNLAGGEANLTLDGQTLKNLTFDQGAMTLQKESGGNRSNHLTVSDTITLVGDQNLLKVDQATVEKHGIDADQVDQKTSFLDQQFGMTGETLISGKVVTKDAKGDQVTDYEGIFLADMNGNLIESKDIKQSSAVIQSGAGEAFYGFNGLRTDDKGIHLNYGLDEIEAFKDKNVVVLSDASNTATDSRDLRAELKGEGGFIFKGSEGITLSGNLNTYAGDTMIDGTSITAGMNQVFGTQGNLTIDNKGQFDLNGMKQTVDQLNVAAGSALSINGGELIVRKSSTLLGDTMKGNGGTLVIDGAQDMQIRVQGNHDQFGSHTWVKNGYLNIEKDAVYGNGTALVTVDQNAGMGGYGTVKGDVLLKGHLDVGSTVNHQADQPMGNFTVQGNFKAEKGSLIHIASDGELAGRLIITGNAEGESGLKVDDMHGAPLTQLADGTQKVEVVSIGGKTNTMVLTQEGRAVRGAFDYHLEKGSDGNWWLVTAADDASRRPETGVYVGGLNVANTLFNHKLSERNYLSEDSRIWTLVGGQFSQFYDNGKHNRTTIDSYRMMIGGDILRATMDDQPIKVGVFGAYGHSKIKSKQQHNGLNSKGSSDGYGLGLYATFGDQLTQGFYLDGSLQYVYFDNNVTGDQISSEKMKTKGFIVSLEGGYTFGLTDQLYLQPQAQVTWMGAKMNDITDSTGTRITGSKNNIETRLGARLFMEKTLDNGNVVTPYMELNYYHNSKPFYASFDGVRVDQHGSRNLGEMKLGIEGQVQKNLSVWGDVGYRAGSNSYHDTKVTLGVRYNF</sequence>
<dbReference type="SMART" id="SM00869">
    <property type="entry name" value="Autotransporter"/>
    <property type="match status" value="1"/>
</dbReference>
<dbReference type="InterPro" id="IPR005546">
    <property type="entry name" value="Autotransporte_beta"/>
</dbReference>
<comment type="caution">
    <text evidence="2">The sequence shown here is derived from an EMBL/GenBank/DDBJ whole genome shotgun (WGS) entry which is preliminary data.</text>
</comment>
<proteinExistence type="predicted"/>
<dbReference type="Proteomes" id="UP000011617">
    <property type="component" value="Unassembled WGS sequence"/>
</dbReference>
<feature type="domain" description="Autotransporter" evidence="1">
    <location>
        <begin position="2463"/>
        <end position="2734"/>
    </location>
</feature>
<evidence type="ECO:0000313" key="2">
    <source>
        <dbReference type="EMBL" id="ELV08609.1"/>
    </source>
</evidence>
<dbReference type="SUPFAM" id="SSF103515">
    <property type="entry name" value="Autotransporter"/>
    <property type="match status" value="1"/>
</dbReference>
<feature type="non-terminal residue" evidence="2">
    <location>
        <position position="1"/>
    </location>
</feature>
<dbReference type="EMBL" id="AOBV01000004">
    <property type="protein sequence ID" value="ELV08609.1"/>
    <property type="molecule type" value="Genomic_DNA"/>
</dbReference>